<dbReference type="SMART" id="SM00354">
    <property type="entry name" value="HTH_LACI"/>
    <property type="match status" value="1"/>
</dbReference>
<dbReference type="PANTHER" id="PTHR30146:SF24">
    <property type="entry name" value="XYLOSE OPERON REGULATORY PROTEIN"/>
    <property type="match status" value="1"/>
</dbReference>
<dbReference type="GO" id="GO:0003700">
    <property type="term" value="F:DNA-binding transcription factor activity"/>
    <property type="evidence" value="ECO:0007669"/>
    <property type="project" value="TreeGrafter"/>
</dbReference>
<dbReference type="InterPro" id="IPR000843">
    <property type="entry name" value="HTH_LacI"/>
</dbReference>
<dbReference type="InterPro" id="IPR028082">
    <property type="entry name" value="Peripla_BP_I"/>
</dbReference>
<dbReference type="GO" id="GO:0000976">
    <property type="term" value="F:transcription cis-regulatory region binding"/>
    <property type="evidence" value="ECO:0007669"/>
    <property type="project" value="TreeGrafter"/>
</dbReference>
<dbReference type="SUPFAM" id="SSF47413">
    <property type="entry name" value="lambda repressor-like DNA-binding domains"/>
    <property type="match status" value="1"/>
</dbReference>
<dbReference type="Pfam" id="PF13377">
    <property type="entry name" value="Peripla_BP_3"/>
    <property type="match status" value="1"/>
</dbReference>
<dbReference type="CDD" id="cd06267">
    <property type="entry name" value="PBP1_LacI_sugar_binding-like"/>
    <property type="match status" value="1"/>
</dbReference>
<dbReference type="Gene3D" id="3.40.50.2300">
    <property type="match status" value="2"/>
</dbReference>
<organism evidence="5 6">
    <name type="scientific">Candidatus Borkfalkia excrementigallinarum</name>
    <dbReference type="NCBI Taxonomy" id="2838506"/>
    <lineage>
        <taxon>Bacteria</taxon>
        <taxon>Bacillati</taxon>
        <taxon>Bacillota</taxon>
        <taxon>Clostridia</taxon>
        <taxon>Christensenellales</taxon>
        <taxon>Christensenellaceae</taxon>
        <taxon>Candidatus Borkfalkia</taxon>
    </lineage>
</organism>
<evidence type="ECO:0000313" key="6">
    <source>
        <dbReference type="Proteomes" id="UP000886750"/>
    </source>
</evidence>
<dbReference type="Pfam" id="PF00356">
    <property type="entry name" value="LacI"/>
    <property type="match status" value="1"/>
</dbReference>
<keyword evidence="2" id="KW-0238">DNA-binding</keyword>
<gene>
    <name evidence="5" type="ORF">H9729_02695</name>
</gene>
<evidence type="ECO:0000313" key="5">
    <source>
        <dbReference type="EMBL" id="HIY96574.1"/>
    </source>
</evidence>
<evidence type="ECO:0000256" key="3">
    <source>
        <dbReference type="ARBA" id="ARBA00023163"/>
    </source>
</evidence>
<comment type="caution">
    <text evidence="5">The sequence shown here is derived from an EMBL/GenBank/DDBJ whole genome shotgun (WGS) entry which is preliminary data.</text>
</comment>
<feature type="domain" description="HTH lacI-type" evidence="4">
    <location>
        <begin position="1"/>
        <end position="55"/>
    </location>
</feature>
<dbReference type="CDD" id="cd01392">
    <property type="entry name" value="HTH_LacI"/>
    <property type="match status" value="1"/>
</dbReference>
<name>A0A9D1ZVL4_9FIRM</name>
<reference evidence="5" key="2">
    <citation type="submission" date="2021-04" db="EMBL/GenBank/DDBJ databases">
        <authorList>
            <person name="Gilroy R."/>
        </authorList>
    </citation>
    <scope>NUCLEOTIDE SEQUENCE</scope>
    <source>
        <strain evidence="5">1345</strain>
    </source>
</reference>
<keyword evidence="1" id="KW-0805">Transcription regulation</keyword>
<proteinExistence type="predicted"/>
<evidence type="ECO:0000259" key="4">
    <source>
        <dbReference type="PROSITE" id="PS50932"/>
    </source>
</evidence>
<dbReference type="PROSITE" id="PS50932">
    <property type="entry name" value="HTH_LACI_2"/>
    <property type="match status" value="1"/>
</dbReference>
<protein>
    <submittedName>
        <fullName evidence="5">LacI family transcriptional regulator</fullName>
    </submittedName>
</protein>
<sequence length="328" mass="36559">MTIKQIAKDLNLSMGTVSKALNDARDVSEETKQLVCEYAKKMGYSPSRVPGNRIALLYQFMQANYQNQLFFSVTTAFSLAASNSRFEIVTDILANKDEKFNLNEYMENNHFAGAFVLGVNFDSPIYNQLVESKLPLVLMDMYIPENPMLSSIGSESIPPIKTAVDYLRHLGHSKIGFLAGEQQSFVAAERFAAYILAISSAGIKFQSDYIYFGDFTKECGIEAARYFAETDVTAVICASDMMAMGLIDGLAERGIGVPDRISVIGFDDLELLRYTNYDLTTIRQDFNKIGETAFQQLCDLIKGKPAQRIILPCQLVKRGSVRDLNLLS</sequence>
<reference evidence="5" key="1">
    <citation type="journal article" date="2021" name="PeerJ">
        <title>Extensive microbial diversity within the chicken gut microbiome revealed by metagenomics and culture.</title>
        <authorList>
            <person name="Gilroy R."/>
            <person name="Ravi A."/>
            <person name="Getino M."/>
            <person name="Pursley I."/>
            <person name="Horton D.L."/>
            <person name="Alikhan N.F."/>
            <person name="Baker D."/>
            <person name="Gharbi K."/>
            <person name="Hall N."/>
            <person name="Watson M."/>
            <person name="Adriaenssens E.M."/>
            <person name="Foster-Nyarko E."/>
            <person name="Jarju S."/>
            <person name="Secka A."/>
            <person name="Antonio M."/>
            <person name="Oren A."/>
            <person name="Chaudhuri R.R."/>
            <person name="La Ragione R."/>
            <person name="Hildebrand F."/>
            <person name="Pallen M.J."/>
        </authorList>
    </citation>
    <scope>NUCLEOTIDE SEQUENCE</scope>
    <source>
        <strain evidence="5">1345</strain>
    </source>
</reference>
<dbReference type="AlphaFoldDB" id="A0A9D1ZVL4"/>
<dbReference type="SUPFAM" id="SSF53822">
    <property type="entry name" value="Periplasmic binding protein-like I"/>
    <property type="match status" value="1"/>
</dbReference>
<evidence type="ECO:0000256" key="1">
    <source>
        <dbReference type="ARBA" id="ARBA00023015"/>
    </source>
</evidence>
<accession>A0A9D1ZVL4</accession>
<dbReference type="EMBL" id="DXCQ01000026">
    <property type="protein sequence ID" value="HIY96574.1"/>
    <property type="molecule type" value="Genomic_DNA"/>
</dbReference>
<dbReference type="Proteomes" id="UP000886750">
    <property type="component" value="Unassembled WGS sequence"/>
</dbReference>
<dbReference type="PANTHER" id="PTHR30146">
    <property type="entry name" value="LACI-RELATED TRANSCRIPTIONAL REPRESSOR"/>
    <property type="match status" value="1"/>
</dbReference>
<dbReference type="InterPro" id="IPR010982">
    <property type="entry name" value="Lambda_DNA-bd_dom_sf"/>
</dbReference>
<keyword evidence="3" id="KW-0804">Transcription</keyword>
<dbReference type="Gene3D" id="1.10.260.40">
    <property type="entry name" value="lambda repressor-like DNA-binding domains"/>
    <property type="match status" value="1"/>
</dbReference>
<evidence type="ECO:0000256" key="2">
    <source>
        <dbReference type="ARBA" id="ARBA00023125"/>
    </source>
</evidence>
<dbReference type="InterPro" id="IPR046335">
    <property type="entry name" value="LacI/GalR-like_sensor"/>
</dbReference>